<evidence type="ECO:0000313" key="5">
    <source>
        <dbReference type="EnsemblMetazoa" id="ADAC002276-PA"/>
    </source>
</evidence>
<feature type="chain" id="PRO_5010155916" description="Leucine-rich repeat protein" evidence="3">
    <location>
        <begin position="26"/>
        <end position="440"/>
    </location>
</feature>
<gene>
    <name evidence="4" type="ORF">AND_002276</name>
</gene>
<reference evidence="4 6" key="1">
    <citation type="journal article" date="2010" name="BMC Genomics">
        <title>Combination of measures distinguishes pre-miRNAs from other stem-loops in the genome of the newly sequenced Anopheles darlingi.</title>
        <authorList>
            <person name="Mendes N.D."/>
            <person name="Freitas A.T."/>
            <person name="Vasconcelos A.T."/>
            <person name="Sagot M.F."/>
        </authorList>
    </citation>
    <scope>NUCLEOTIDE SEQUENCE</scope>
</reference>
<reference evidence="4" key="2">
    <citation type="submission" date="2010-05" db="EMBL/GenBank/DDBJ databases">
        <authorList>
            <person name="Almeida L.G."/>
            <person name="Nicolas M.F."/>
            <person name="Souza R.C."/>
            <person name="Vasconcelos A.T.R."/>
        </authorList>
    </citation>
    <scope>NUCLEOTIDE SEQUENCE</scope>
</reference>
<dbReference type="Pfam" id="PF13855">
    <property type="entry name" value="LRR_8"/>
    <property type="match status" value="1"/>
</dbReference>
<dbReference type="Gene3D" id="3.80.10.10">
    <property type="entry name" value="Ribonuclease Inhibitor"/>
    <property type="match status" value="2"/>
</dbReference>
<dbReference type="InterPro" id="IPR032675">
    <property type="entry name" value="LRR_dom_sf"/>
</dbReference>
<evidence type="ECO:0000313" key="4">
    <source>
        <dbReference type="EMBL" id="ETN65945.1"/>
    </source>
</evidence>
<dbReference type="EnsemblMetazoa" id="ADAC002276-RA">
    <property type="protein sequence ID" value="ADAC002276-PA"/>
    <property type="gene ID" value="ADAC002276"/>
</dbReference>
<dbReference type="PROSITE" id="PS51450">
    <property type="entry name" value="LRR"/>
    <property type="match status" value="1"/>
</dbReference>
<dbReference type="PANTHER" id="PTHR24366:SF96">
    <property type="entry name" value="LEUCINE RICH REPEAT CONTAINING 53"/>
    <property type="match status" value="1"/>
</dbReference>
<dbReference type="STRING" id="43151.W5JSR3"/>
<feature type="signal peptide" evidence="3">
    <location>
        <begin position="1"/>
        <end position="25"/>
    </location>
</feature>
<keyword evidence="6" id="KW-1185">Reference proteome</keyword>
<keyword evidence="2" id="KW-0677">Repeat</keyword>
<evidence type="ECO:0000256" key="3">
    <source>
        <dbReference type="SAM" id="SignalP"/>
    </source>
</evidence>
<dbReference type="InterPro" id="IPR001611">
    <property type="entry name" value="Leu-rich_rpt"/>
</dbReference>
<evidence type="ECO:0008006" key="7">
    <source>
        <dbReference type="Google" id="ProtNLM"/>
    </source>
</evidence>
<dbReference type="VEuPathDB" id="VectorBase:ADAC002276"/>
<proteinExistence type="predicted"/>
<accession>W5JSR3</accession>
<reference evidence="4" key="3">
    <citation type="journal article" date="2013" name="Nucleic Acids Res.">
        <title>The genome of Anopheles darlingi, the main neotropical malaria vector.</title>
        <authorList>
            <person name="Marinotti O."/>
            <person name="Cerqueira G.C."/>
            <person name="de Almeida L.G."/>
            <person name="Ferro M.I."/>
            <person name="Loreto E.L."/>
            <person name="Zaha A."/>
            <person name="Teixeira S.M."/>
            <person name="Wespiser A.R."/>
            <person name="Almeida E Silva A."/>
            <person name="Schlindwein A.D."/>
            <person name="Pacheco A.C."/>
            <person name="Silva A.L."/>
            <person name="Graveley B.R."/>
            <person name="Walenz B.P."/>
            <person name="Lima Bde A."/>
            <person name="Ribeiro C.A."/>
            <person name="Nunes-Silva C.G."/>
            <person name="de Carvalho C.R."/>
            <person name="Soares C.M."/>
            <person name="de Menezes C.B."/>
            <person name="Matiolli C."/>
            <person name="Caffrey D."/>
            <person name="Araujo D.A."/>
            <person name="de Oliveira D.M."/>
            <person name="Golenbock D."/>
            <person name="Grisard E.C."/>
            <person name="Fantinatti-Garboggini F."/>
            <person name="de Carvalho F.M."/>
            <person name="Barcellos F.G."/>
            <person name="Prosdocimi F."/>
            <person name="May G."/>
            <person name="Azevedo Junior G.M."/>
            <person name="Guimaraes G.M."/>
            <person name="Goldman G.H."/>
            <person name="Padilha I.Q."/>
            <person name="Batista Jda S."/>
            <person name="Ferro J.A."/>
            <person name="Ribeiro J.M."/>
            <person name="Fietto J.L."/>
            <person name="Dabbas K.M."/>
            <person name="Cerdeira L."/>
            <person name="Agnez-Lima L.F."/>
            <person name="Brocchi M."/>
            <person name="de Carvalho M.O."/>
            <person name="Teixeira Mde M."/>
            <person name="Diniz Maia Mde M."/>
            <person name="Goldman M.H."/>
            <person name="Cruz Schneider M.P."/>
            <person name="Felipe M.S."/>
            <person name="Hungria M."/>
            <person name="Nicolas M.F."/>
            <person name="Pereira M."/>
            <person name="Montes M.A."/>
            <person name="Cantao M.E."/>
            <person name="Vincentz M."/>
            <person name="Rafael M.S."/>
            <person name="Silverman N."/>
            <person name="Stoco P.H."/>
            <person name="Souza R.C."/>
            <person name="Vicentini R."/>
            <person name="Gazzinelli R.T."/>
            <person name="Neves Rde O."/>
            <person name="Silva R."/>
            <person name="Astolfi-Filho S."/>
            <person name="Maciel T.E."/>
            <person name="Urmenyi T.P."/>
            <person name="Tadei W.P."/>
            <person name="Camargo E.P."/>
            <person name="de Vasconcelos A.T."/>
        </authorList>
    </citation>
    <scope>NUCLEOTIDE SEQUENCE</scope>
</reference>
<name>W5JSR3_ANODA</name>
<evidence type="ECO:0000313" key="6">
    <source>
        <dbReference type="Proteomes" id="UP000000673"/>
    </source>
</evidence>
<evidence type="ECO:0000256" key="2">
    <source>
        <dbReference type="ARBA" id="ARBA00022737"/>
    </source>
</evidence>
<protein>
    <recommendedName>
        <fullName evidence="7">Leucine-rich repeat protein</fullName>
    </recommendedName>
</protein>
<keyword evidence="3" id="KW-0732">Signal</keyword>
<dbReference type="AlphaFoldDB" id="W5JSR3"/>
<sequence length="440" mass="49407">MLRPVSYVPVVTVVALMGFAVLVHGQCSTDDELECYIALINMTSDGFVRLQRIFATTSYPGYTVQRLIVANSASGAFLQRIGQLSKSIIYIQYNEQVFLLPEGNELTYVIITNAPTLRFFIAGRNDQLESLRIENSLLNVIPSTLAQLTQLQLLQINRSPLALLPLDTLAKNPSLLYVELLENRIAKIIPPTDPGAVLSVQQLSLSSNWIVHLDLGVFERAKNLNFLDLRNNRLLTITTKVSLPKLSSLFLDGNRLSSFDLPSLQTPLLHTLSLSANNFTEMLSQWEDKSELRYVSFDTNRIRTFDFATVRPLKKLASISLTENMIQTVFASPPVVELPLLQGIYLSGNALDKFNVNGTELPKVSWITLDKNRLTIVPPVFRKYPNVSLSLINNPIRCASLEQYRDKLNAYRITVDVAWHDYICPSLSFKLLDIDICCVG</sequence>
<dbReference type="EMBL" id="ADMH02000549">
    <property type="protein sequence ID" value="ETN65945.1"/>
    <property type="molecule type" value="Genomic_DNA"/>
</dbReference>
<dbReference type="SUPFAM" id="SSF52058">
    <property type="entry name" value="L domain-like"/>
    <property type="match status" value="1"/>
</dbReference>
<reference evidence="5" key="4">
    <citation type="submission" date="2015-06" db="UniProtKB">
        <authorList>
            <consortium name="EnsemblMetazoa"/>
        </authorList>
    </citation>
    <scope>IDENTIFICATION</scope>
</reference>
<dbReference type="PANTHER" id="PTHR24366">
    <property type="entry name" value="IG(IMMUNOGLOBULIN) AND LRR(LEUCINE RICH REPEAT) DOMAINS"/>
    <property type="match status" value="1"/>
</dbReference>
<organism evidence="4">
    <name type="scientific">Anopheles darlingi</name>
    <name type="common">Mosquito</name>
    <dbReference type="NCBI Taxonomy" id="43151"/>
    <lineage>
        <taxon>Eukaryota</taxon>
        <taxon>Metazoa</taxon>
        <taxon>Ecdysozoa</taxon>
        <taxon>Arthropoda</taxon>
        <taxon>Hexapoda</taxon>
        <taxon>Insecta</taxon>
        <taxon>Pterygota</taxon>
        <taxon>Neoptera</taxon>
        <taxon>Endopterygota</taxon>
        <taxon>Diptera</taxon>
        <taxon>Nematocera</taxon>
        <taxon>Culicoidea</taxon>
        <taxon>Culicidae</taxon>
        <taxon>Anophelinae</taxon>
        <taxon>Anopheles</taxon>
    </lineage>
</organism>
<dbReference type="Proteomes" id="UP000000673">
    <property type="component" value="Unassembled WGS sequence"/>
</dbReference>
<dbReference type="HOGENOM" id="CLU_051559_0_0_1"/>
<evidence type="ECO:0000256" key="1">
    <source>
        <dbReference type="ARBA" id="ARBA00022614"/>
    </source>
</evidence>
<dbReference type="OMA" id="CEEDCIS"/>
<keyword evidence="1" id="KW-0433">Leucine-rich repeat</keyword>
<dbReference type="eggNOG" id="KOG0619">
    <property type="taxonomic scope" value="Eukaryota"/>
</dbReference>
<dbReference type="VEuPathDB" id="VectorBase:ADAR2_011954"/>